<accession>A0A9N9BF36</accession>
<evidence type="ECO:0000256" key="1">
    <source>
        <dbReference type="SAM" id="MobiDB-lite"/>
    </source>
</evidence>
<evidence type="ECO:0000313" key="3">
    <source>
        <dbReference type="Proteomes" id="UP000789508"/>
    </source>
</evidence>
<evidence type="ECO:0000313" key="2">
    <source>
        <dbReference type="EMBL" id="CAG8563584.1"/>
    </source>
</evidence>
<feature type="region of interest" description="Disordered" evidence="1">
    <location>
        <begin position="188"/>
        <end position="235"/>
    </location>
</feature>
<dbReference type="Proteomes" id="UP000789508">
    <property type="component" value="Unassembled WGS sequence"/>
</dbReference>
<feature type="compositionally biased region" description="Basic residues" evidence="1">
    <location>
        <begin position="196"/>
        <end position="213"/>
    </location>
</feature>
<dbReference type="AlphaFoldDB" id="A0A9N9BF36"/>
<name>A0A9N9BF36_9GLOM</name>
<sequence>MKMRWESRLPYFESNEMWSLIDFLQWSIVFAKSFGDKQNEHLLYKVCLEKLHLKPQLLKSCSSELVEKLVSNCISSFEKDIKSSKVKEFWDNSSTVMEALRKASITNSKNIIHQVLGLQTDFSEALSNTTRETIQPALKRKFNEGEMTVDAGNNPFYVSQHEKDLKNATNQNEEDEITEYKYSQEMLNEKVELPNHKKTKKKNTSRTKTQKSRNKSENSSLQLPSSDVGPDDDGEINFDFTSVEMELLQEQSNEWKVGTVNVSQRFKNYQIETLEKAKIYGLKWSDFHEVLALSSIIVLSLHCPYPSHIFTNREWQTIIRENPYIVADSILPTEILSSLRSASADSLEGKTAFLSIGDSEIGRAVSRIFNDMCSSVPDIAPTKTSEDEHCFKLLHPIIRPLFFTSSYKEYNIQLNHATAGTATRPDFSCLVNEIPILNSEIKPPGFTPLQQQKDRLKVQLRGRKSINQLLRTKGGPEETAMLTNQGDLVESYVMDLKYDGLYRSWPFLTTRLVKDKTTIPLLESNIRHFMALEERISKIAENYNCRTYQNGTSTPPLQIQYMRDLPDSPQRKKLLR</sequence>
<organism evidence="2 3">
    <name type="scientific">Ambispora leptoticha</name>
    <dbReference type="NCBI Taxonomy" id="144679"/>
    <lineage>
        <taxon>Eukaryota</taxon>
        <taxon>Fungi</taxon>
        <taxon>Fungi incertae sedis</taxon>
        <taxon>Mucoromycota</taxon>
        <taxon>Glomeromycotina</taxon>
        <taxon>Glomeromycetes</taxon>
        <taxon>Archaeosporales</taxon>
        <taxon>Ambisporaceae</taxon>
        <taxon>Ambispora</taxon>
    </lineage>
</organism>
<comment type="caution">
    <text evidence="2">The sequence shown here is derived from an EMBL/GenBank/DDBJ whole genome shotgun (WGS) entry which is preliminary data.</text>
</comment>
<dbReference type="EMBL" id="CAJVPS010002248">
    <property type="protein sequence ID" value="CAG8563584.1"/>
    <property type="molecule type" value="Genomic_DNA"/>
</dbReference>
<gene>
    <name evidence="2" type="ORF">ALEPTO_LOCUS6467</name>
</gene>
<dbReference type="OrthoDB" id="2440309at2759"/>
<protein>
    <submittedName>
        <fullName evidence="2">220_t:CDS:1</fullName>
    </submittedName>
</protein>
<keyword evidence="3" id="KW-1185">Reference proteome</keyword>
<reference evidence="2" key="1">
    <citation type="submission" date="2021-06" db="EMBL/GenBank/DDBJ databases">
        <authorList>
            <person name="Kallberg Y."/>
            <person name="Tangrot J."/>
            <person name="Rosling A."/>
        </authorList>
    </citation>
    <scope>NUCLEOTIDE SEQUENCE</scope>
    <source>
        <strain evidence="2">FL130A</strain>
    </source>
</reference>
<proteinExistence type="predicted"/>